<dbReference type="InterPro" id="IPR025295">
    <property type="entry name" value="eCIS_core_dom"/>
</dbReference>
<dbReference type="EMBL" id="JBEYXT010000334">
    <property type="protein sequence ID" value="MEU6806592.1"/>
    <property type="molecule type" value="Genomic_DNA"/>
</dbReference>
<feature type="compositionally biased region" description="Basic and acidic residues" evidence="1">
    <location>
        <begin position="1"/>
        <end position="22"/>
    </location>
</feature>
<dbReference type="RefSeq" id="WP_359702341.1">
    <property type="nucleotide sequence ID" value="NZ_JBEYXT010000334.1"/>
</dbReference>
<evidence type="ECO:0000256" key="1">
    <source>
        <dbReference type="SAM" id="MobiDB-lite"/>
    </source>
</evidence>
<dbReference type="Pfam" id="PF13699">
    <property type="entry name" value="eCIS_core"/>
    <property type="match status" value="1"/>
</dbReference>
<feature type="region of interest" description="Disordered" evidence="1">
    <location>
        <begin position="216"/>
        <end position="268"/>
    </location>
</feature>
<feature type="region of interest" description="Disordered" evidence="1">
    <location>
        <begin position="558"/>
        <end position="633"/>
    </location>
</feature>
<dbReference type="Proteomes" id="UP001551189">
    <property type="component" value="Unassembled WGS sequence"/>
</dbReference>
<proteinExistence type="predicted"/>
<reference evidence="3 4" key="1">
    <citation type="submission" date="2024-06" db="EMBL/GenBank/DDBJ databases">
        <title>The Natural Products Discovery Center: Release of the First 8490 Sequenced Strains for Exploring Actinobacteria Biosynthetic Diversity.</title>
        <authorList>
            <person name="Kalkreuter E."/>
            <person name="Kautsar S.A."/>
            <person name="Yang D."/>
            <person name="Bader C.D."/>
            <person name="Teijaro C.N."/>
            <person name="Fluegel L."/>
            <person name="Davis C.M."/>
            <person name="Simpson J.R."/>
            <person name="Lauterbach L."/>
            <person name="Steele A.D."/>
            <person name="Gui C."/>
            <person name="Meng S."/>
            <person name="Li G."/>
            <person name="Viehrig K."/>
            <person name="Ye F."/>
            <person name="Su P."/>
            <person name="Kiefer A.F."/>
            <person name="Nichols A."/>
            <person name="Cepeda A.J."/>
            <person name="Yan W."/>
            <person name="Fan B."/>
            <person name="Jiang Y."/>
            <person name="Adhikari A."/>
            <person name="Zheng C.-J."/>
            <person name="Schuster L."/>
            <person name="Cowan T.M."/>
            <person name="Smanski M.J."/>
            <person name="Chevrette M.G."/>
            <person name="De Carvalho L.P.S."/>
            <person name="Shen B."/>
        </authorList>
    </citation>
    <scope>NUCLEOTIDE SEQUENCE [LARGE SCALE GENOMIC DNA]</scope>
    <source>
        <strain evidence="3 4">NPDC046851</strain>
    </source>
</reference>
<feature type="region of interest" description="Disordered" evidence="1">
    <location>
        <begin position="1"/>
        <end position="52"/>
    </location>
</feature>
<name>A0ABV3BAW7_9ACTN</name>
<comment type="caution">
    <text evidence="3">The sequence shown here is derived from an EMBL/GenBank/DDBJ whole genome shotgun (WGS) entry which is preliminary data.</text>
</comment>
<accession>A0ABV3BAW7</accession>
<feature type="compositionally biased region" description="Low complexity" evidence="1">
    <location>
        <begin position="595"/>
        <end position="613"/>
    </location>
</feature>
<feature type="domain" description="eCIS core" evidence="2">
    <location>
        <begin position="105"/>
        <end position="177"/>
    </location>
</feature>
<evidence type="ECO:0000313" key="3">
    <source>
        <dbReference type="EMBL" id="MEU6806592.1"/>
    </source>
</evidence>
<evidence type="ECO:0000259" key="2">
    <source>
        <dbReference type="Pfam" id="PF13699"/>
    </source>
</evidence>
<sequence>MHDHGQEPKARADARGPVRDGRTTGSHTAAQAARAVRTGEALTPQSVLAPQGGIGNAAISRLLELQRHTDNGGCCDGPEPEDRRSGDAPIQRSTVHDVLRSPGKPLPEALRSEMEARLGANFRDVVIHDNAAAARSAVEVNADAYTANKNHIVVGPRGLNKRTLAHELTHVEQQRAGAVAGTDNGNGLRVSDPSDRFERAAEANATRVMARTVNAPEAQQAPQAREAHEQAKAPASSQPAVQRVLGKRKRKAQAERTAARKRRRETKERLSLASLDRTFKASGVQSLQNNTHAGKWTPTITVSGARSFKSSPDEQTLRHLSIQFFWYAKNHLDQTEEQEFQCMYVNGGIVVASNNDSSVLAVYNDLSQKLEDYARQIRRATGAPRHPLQEILETDQNPGDERATGTASKFTDVNNGSRQVRRGAEKMLHAIQANKEEEPIVWADSGSIGGLINDANRMTGKIVFLAGGEHHAEQKLVLALYKSGAKHSAWIAGKKRPCLGCHQMLTYARDGLGMNISFQERPGGYWATARTGLMELGRISGHTDDRILKWLADRLRSAQSHQTHKVRAGEKRNTKATLTGQMPTLKRLYETNYGSASDSEPSSSAAATGSSSRSRTRKRKRSPSGSDADSDSE</sequence>
<feature type="region of interest" description="Disordered" evidence="1">
    <location>
        <begin position="70"/>
        <end position="106"/>
    </location>
</feature>
<gene>
    <name evidence="3" type="ORF">ABZ931_37270</name>
</gene>
<evidence type="ECO:0000313" key="4">
    <source>
        <dbReference type="Proteomes" id="UP001551189"/>
    </source>
</evidence>
<organism evidence="3 4">
    <name type="scientific">Streptomyces neyagawaensis</name>
    <dbReference type="NCBI Taxonomy" id="42238"/>
    <lineage>
        <taxon>Bacteria</taxon>
        <taxon>Bacillati</taxon>
        <taxon>Actinomycetota</taxon>
        <taxon>Actinomycetes</taxon>
        <taxon>Kitasatosporales</taxon>
        <taxon>Streptomycetaceae</taxon>
        <taxon>Streptomyces</taxon>
    </lineage>
</organism>
<protein>
    <submittedName>
        <fullName evidence="3">DUF4157 domain-containing protein</fullName>
    </submittedName>
</protein>
<keyword evidence="4" id="KW-1185">Reference proteome</keyword>